<dbReference type="AlphaFoldDB" id="A0AAD3TJ13"/>
<reference evidence="1" key="1">
    <citation type="submission" date="2023-05" db="EMBL/GenBank/DDBJ databases">
        <title>Nepenthes gracilis genome sequencing.</title>
        <authorList>
            <person name="Fukushima K."/>
        </authorList>
    </citation>
    <scope>NUCLEOTIDE SEQUENCE</scope>
    <source>
        <strain evidence="1">SING2019-196</strain>
    </source>
</reference>
<evidence type="ECO:0000313" key="1">
    <source>
        <dbReference type="EMBL" id="GMH30460.1"/>
    </source>
</evidence>
<gene>
    <name evidence="1" type="ORF">Nepgr_032303</name>
</gene>
<accession>A0AAD3TJ13</accession>
<name>A0AAD3TJ13_NEPGR</name>
<comment type="caution">
    <text evidence="1">The sequence shown here is derived from an EMBL/GenBank/DDBJ whole genome shotgun (WGS) entry which is preliminary data.</text>
</comment>
<sequence>MPDSASAAGMVQNPGAVLEGSCLQSLLKILLADVISQADLDDLMWMLAILVPFGDLDVRRLADMAKLL</sequence>
<keyword evidence="2" id="KW-1185">Reference proteome</keyword>
<dbReference type="Proteomes" id="UP001279734">
    <property type="component" value="Unassembled WGS sequence"/>
</dbReference>
<protein>
    <submittedName>
        <fullName evidence="1">Uncharacterized protein</fullName>
    </submittedName>
</protein>
<dbReference type="EMBL" id="BSYO01000038">
    <property type="protein sequence ID" value="GMH30460.1"/>
    <property type="molecule type" value="Genomic_DNA"/>
</dbReference>
<organism evidence="1 2">
    <name type="scientific">Nepenthes gracilis</name>
    <name type="common">Slender pitcher plant</name>
    <dbReference type="NCBI Taxonomy" id="150966"/>
    <lineage>
        <taxon>Eukaryota</taxon>
        <taxon>Viridiplantae</taxon>
        <taxon>Streptophyta</taxon>
        <taxon>Embryophyta</taxon>
        <taxon>Tracheophyta</taxon>
        <taxon>Spermatophyta</taxon>
        <taxon>Magnoliopsida</taxon>
        <taxon>eudicotyledons</taxon>
        <taxon>Gunneridae</taxon>
        <taxon>Pentapetalae</taxon>
        <taxon>Caryophyllales</taxon>
        <taxon>Nepenthaceae</taxon>
        <taxon>Nepenthes</taxon>
    </lineage>
</organism>
<proteinExistence type="predicted"/>
<evidence type="ECO:0000313" key="2">
    <source>
        <dbReference type="Proteomes" id="UP001279734"/>
    </source>
</evidence>